<dbReference type="Proteomes" id="UP000002274">
    <property type="component" value="Chromosome"/>
</dbReference>
<dbReference type="EMBL" id="CP000554">
    <property type="protein sequence ID" value="ABM77126.1"/>
    <property type="molecule type" value="Genomic_DNA"/>
</dbReference>
<dbReference type="HOGENOM" id="CLU_2975706_0_0_3"/>
<dbReference type="AlphaFoldDB" id="A2C6L6"/>
<gene>
    <name evidence="1" type="ordered locus">P9303_03741</name>
</gene>
<protein>
    <submittedName>
        <fullName evidence="1">Uncharacterized protein</fullName>
    </submittedName>
</protein>
<evidence type="ECO:0000313" key="1">
    <source>
        <dbReference type="EMBL" id="ABM77126.1"/>
    </source>
</evidence>
<sequence>MSFISVTMLEGQDDFPRAERELFQWRIRIESEVELDVELKQLAKEEAEHHRSFLIPNG</sequence>
<organism evidence="1 2">
    <name type="scientific">Prochlorococcus marinus (strain MIT 9303)</name>
    <dbReference type="NCBI Taxonomy" id="59922"/>
    <lineage>
        <taxon>Bacteria</taxon>
        <taxon>Bacillati</taxon>
        <taxon>Cyanobacteriota</taxon>
        <taxon>Cyanophyceae</taxon>
        <taxon>Synechococcales</taxon>
        <taxon>Prochlorococcaceae</taxon>
        <taxon>Prochlorococcus</taxon>
    </lineage>
</organism>
<evidence type="ECO:0000313" key="2">
    <source>
        <dbReference type="Proteomes" id="UP000002274"/>
    </source>
</evidence>
<name>A2C6L6_PROM3</name>
<proteinExistence type="predicted"/>
<dbReference type="KEGG" id="pmf:P9303_03741"/>
<reference evidence="1 2" key="1">
    <citation type="journal article" date="2007" name="PLoS Genet.">
        <title>Patterns and implications of gene gain and loss in the evolution of Prochlorococcus.</title>
        <authorList>
            <person name="Kettler G.C."/>
            <person name="Martiny A.C."/>
            <person name="Huang K."/>
            <person name="Zucker J."/>
            <person name="Coleman M.L."/>
            <person name="Rodrigue S."/>
            <person name="Chen F."/>
            <person name="Lapidus A."/>
            <person name="Ferriera S."/>
            <person name="Johnson J."/>
            <person name="Steglich C."/>
            <person name="Church G.M."/>
            <person name="Richardson P."/>
            <person name="Chisholm S.W."/>
        </authorList>
    </citation>
    <scope>NUCLEOTIDE SEQUENCE [LARGE SCALE GENOMIC DNA]</scope>
    <source>
        <strain evidence="1 2">MIT 9303</strain>
    </source>
</reference>
<accession>A2C6L6</accession>